<dbReference type="GO" id="GO:0004673">
    <property type="term" value="F:protein histidine kinase activity"/>
    <property type="evidence" value="ECO:0007669"/>
    <property type="project" value="UniProtKB-EC"/>
</dbReference>
<evidence type="ECO:0000313" key="9">
    <source>
        <dbReference type="Proteomes" id="UP000546257"/>
    </source>
</evidence>
<name>A0A7J9SII2_9EURY</name>
<evidence type="ECO:0000256" key="6">
    <source>
        <dbReference type="SAM" id="MobiDB-lite"/>
    </source>
</evidence>
<dbReference type="AlphaFoldDB" id="A0A7J9SII2"/>
<feature type="region of interest" description="Disordered" evidence="6">
    <location>
        <begin position="1"/>
        <end position="26"/>
    </location>
</feature>
<evidence type="ECO:0000256" key="4">
    <source>
        <dbReference type="ARBA" id="ARBA00022777"/>
    </source>
</evidence>
<keyword evidence="9" id="KW-1185">Reference proteome</keyword>
<dbReference type="InterPro" id="IPR005467">
    <property type="entry name" value="His_kinase_dom"/>
</dbReference>
<evidence type="ECO:0000256" key="2">
    <source>
        <dbReference type="ARBA" id="ARBA00012438"/>
    </source>
</evidence>
<keyword evidence="4 8" id="KW-0418">Kinase</keyword>
<dbReference type="PRINTS" id="PR00344">
    <property type="entry name" value="BCTRLSENSOR"/>
</dbReference>
<evidence type="ECO:0000313" key="8">
    <source>
        <dbReference type="EMBL" id="MBB6646163.1"/>
    </source>
</evidence>
<evidence type="ECO:0000256" key="5">
    <source>
        <dbReference type="ARBA" id="ARBA00023012"/>
    </source>
</evidence>
<comment type="catalytic activity">
    <reaction evidence="1">
        <text>ATP + protein L-histidine = ADP + protein N-phospho-L-histidine.</text>
        <dbReference type="EC" id="2.7.13.3"/>
    </reaction>
</comment>
<dbReference type="EC" id="2.7.13.3" evidence="2"/>
<dbReference type="InterPro" id="IPR036890">
    <property type="entry name" value="HATPase_C_sf"/>
</dbReference>
<evidence type="ECO:0000256" key="1">
    <source>
        <dbReference type="ARBA" id="ARBA00000085"/>
    </source>
</evidence>
<dbReference type="RefSeq" id="WP_185192515.1">
    <property type="nucleotide sequence ID" value="NZ_JACKXD010000002.1"/>
</dbReference>
<dbReference type="PANTHER" id="PTHR43711">
    <property type="entry name" value="TWO-COMPONENT HISTIDINE KINASE"/>
    <property type="match status" value="1"/>
</dbReference>
<dbReference type="SUPFAM" id="SSF55874">
    <property type="entry name" value="ATPase domain of HSP90 chaperone/DNA topoisomerase II/histidine kinase"/>
    <property type="match status" value="1"/>
</dbReference>
<feature type="domain" description="Histidine kinase" evidence="7">
    <location>
        <begin position="1"/>
        <end position="74"/>
    </location>
</feature>
<evidence type="ECO:0000256" key="3">
    <source>
        <dbReference type="ARBA" id="ARBA00022679"/>
    </source>
</evidence>
<dbReference type="Pfam" id="PF02518">
    <property type="entry name" value="HATPase_c"/>
    <property type="match status" value="1"/>
</dbReference>
<accession>A0A7J9SII2</accession>
<proteinExistence type="predicted"/>
<keyword evidence="5" id="KW-0902">Two-component regulatory system</keyword>
<organism evidence="8 9">
    <name type="scientific">Halobellus ruber</name>
    <dbReference type="NCBI Taxonomy" id="2761102"/>
    <lineage>
        <taxon>Archaea</taxon>
        <taxon>Methanobacteriati</taxon>
        <taxon>Methanobacteriota</taxon>
        <taxon>Stenosarchaea group</taxon>
        <taxon>Halobacteria</taxon>
        <taxon>Halobacteriales</taxon>
        <taxon>Haloferacaceae</taxon>
        <taxon>Halobellus</taxon>
    </lineage>
</organism>
<dbReference type="Proteomes" id="UP000546257">
    <property type="component" value="Unassembled WGS sequence"/>
</dbReference>
<reference evidence="8 9" key="1">
    <citation type="submission" date="2020-08" db="EMBL/GenBank/DDBJ databases">
        <authorList>
            <person name="Seo M.-J."/>
        </authorList>
    </citation>
    <scope>NUCLEOTIDE SEQUENCE [LARGE SCALE GENOMIC DNA]</scope>
    <source>
        <strain evidence="8 9">MBLA0160</strain>
    </source>
</reference>
<gene>
    <name evidence="8" type="ORF">H5V44_07660</name>
</gene>
<dbReference type="InterPro" id="IPR050736">
    <property type="entry name" value="Sensor_HK_Regulatory"/>
</dbReference>
<dbReference type="GO" id="GO:0000160">
    <property type="term" value="P:phosphorelay signal transduction system"/>
    <property type="evidence" value="ECO:0007669"/>
    <property type="project" value="UniProtKB-KW"/>
</dbReference>
<dbReference type="CDD" id="cd00075">
    <property type="entry name" value="HATPase"/>
    <property type="match status" value="1"/>
</dbReference>
<evidence type="ECO:0000259" key="7">
    <source>
        <dbReference type="PROSITE" id="PS50109"/>
    </source>
</evidence>
<dbReference type="EMBL" id="JACKXD010000002">
    <property type="protein sequence ID" value="MBB6646163.1"/>
    <property type="molecule type" value="Genomic_DNA"/>
</dbReference>
<keyword evidence="3" id="KW-0808">Transferase</keyword>
<dbReference type="InterPro" id="IPR004358">
    <property type="entry name" value="Sig_transdc_His_kin-like_C"/>
</dbReference>
<dbReference type="PANTHER" id="PTHR43711:SF1">
    <property type="entry name" value="HISTIDINE KINASE 1"/>
    <property type="match status" value="1"/>
</dbReference>
<comment type="caution">
    <text evidence="8">The sequence shown here is derived from an EMBL/GenBank/DDBJ whole genome shotgun (WGS) entry which is preliminary data.</text>
</comment>
<sequence>MSVVEDNLPDGVSVEDDGPGIPASERQRVFEVGYTTGEEGTGFGLAIVPEVAEAHGWDVALTDGEHGGARYGITGVDFVDG</sequence>
<dbReference type="Gene3D" id="3.30.565.10">
    <property type="entry name" value="Histidine kinase-like ATPase, C-terminal domain"/>
    <property type="match status" value="1"/>
</dbReference>
<dbReference type="PROSITE" id="PS50109">
    <property type="entry name" value="HIS_KIN"/>
    <property type="match status" value="1"/>
</dbReference>
<dbReference type="InterPro" id="IPR003594">
    <property type="entry name" value="HATPase_dom"/>
</dbReference>
<protein>
    <recommendedName>
        <fullName evidence="2">histidine kinase</fullName>
        <ecNumber evidence="2">2.7.13.3</ecNumber>
    </recommendedName>
</protein>